<feature type="transmembrane region" description="Helical" evidence="2">
    <location>
        <begin position="263"/>
        <end position="296"/>
    </location>
</feature>
<name>A0A166FLL7_9AGAM</name>
<evidence type="ECO:0000313" key="5">
    <source>
        <dbReference type="Proteomes" id="UP000076798"/>
    </source>
</evidence>
<feature type="transmembrane region" description="Helical" evidence="2">
    <location>
        <begin position="236"/>
        <end position="257"/>
    </location>
</feature>
<evidence type="ECO:0000256" key="2">
    <source>
        <dbReference type="SAM" id="Phobius"/>
    </source>
</evidence>
<feature type="region of interest" description="Disordered" evidence="1">
    <location>
        <begin position="348"/>
        <end position="381"/>
    </location>
</feature>
<keyword evidence="2" id="KW-0472">Membrane</keyword>
<proteinExistence type="predicted"/>
<evidence type="ECO:0000259" key="3">
    <source>
        <dbReference type="Pfam" id="PF20153"/>
    </source>
</evidence>
<reference evidence="4 5" key="1">
    <citation type="journal article" date="2016" name="Mol. Biol. Evol.">
        <title>Comparative Genomics of Early-Diverging Mushroom-Forming Fungi Provides Insights into the Origins of Lignocellulose Decay Capabilities.</title>
        <authorList>
            <person name="Nagy L.G."/>
            <person name="Riley R."/>
            <person name="Tritt A."/>
            <person name="Adam C."/>
            <person name="Daum C."/>
            <person name="Floudas D."/>
            <person name="Sun H."/>
            <person name="Yadav J.S."/>
            <person name="Pangilinan J."/>
            <person name="Larsson K.H."/>
            <person name="Matsuura K."/>
            <person name="Barry K."/>
            <person name="Labutti K."/>
            <person name="Kuo R."/>
            <person name="Ohm R.A."/>
            <person name="Bhattacharya S.S."/>
            <person name="Shirouzu T."/>
            <person name="Yoshinaga Y."/>
            <person name="Martin F.M."/>
            <person name="Grigoriev I.V."/>
            <person name="Hibbett D.S."/>
        </authorList>
    </citation>
    <scope>NUCLEOTIDE SEQUENCE [LARGE SCALE GENOMIC DNA]</scope>
    <source>
        <strain evidence="4 5">HHB10207 ss-3</strain>
    </source>
</reference>
<keyword evidence="2" id="KW-1133">Transmembrane helix</keyword>
<dbReference type="EMBL" id="KV428028">
    <property type="protein sequence ID" value="KZT40782.1"/>
    <property type="molecule type" value="Genomic_DNA"/>
</dbReference>
<accession>A0A166FLL7</accession>
<dbReference type="AlphaFoldDB" id="A0A166FLL7"/>
<organism evidence="4 5">
    <name type="scientific">Sistotremastrum suecicum HHB10207 ss-3</name>
    <dbReference type="NCBI Taxonomy" id="1314776"/>
    <lineage>
        <taxon>Eukaryota</taxon>
        <taxon>Fungi</taxon>
        <taxon>Dikarya</taxon>
        <taxon>Basidiomycota</taxon>
        <taxon>Agaricomycotina</taxon>
        <taxon>Agaricomycetes</taxon>
        <taxon>Sistotremastrales</taxon>
        <taxon>Sistotremastraceae</taxon>
        <taxon>Sistotremastrum</taxon>
    </lineage>
</organism>
<dbReference type="InterPro" id="IPR045338">
    <property type="entry name" value="DUF6535"/>
</dbReference>
<protein>
    <recommendedName>
        <fullName evidence="3">DUF6535 domain-containing protein</fullName>
    </recommendedName>
</protein>
<keyword evidence="5" id="KW-1185">Reference proteome</keyword>
<sequence length="963" mass="108472">MSLSETRLLRAQLDFMRRQSIVMDQTGILVRQQQDFFRHMTSHRRGDNVDILGGAPIPQSQKKPPEQVLRPQWDDDVGWSTVLQTALKLVKERVKYWQDSLDTTLLFIALFSAIVTAFLLPTLSALSPAPGQNTDQLLQNLADLIFELATLNNLRTPTRARLPEPFVPARSDEISAALWYSSLILSILCAGLSTLARFQMIDIQATPKGLTFIEKVMRLKDREHLARMLLDPTFDALNWTIVFAIALFMGGLLYQLWTLHSAILAPVILAIAVLGTGLAGLVGLFIVFVSLHAIVYDESPFETSFSRAVRFVAGQMRGSLHRDASHQSDTEDPSSKIAAGTDSVKNDAPILDQQATDVPQRAERSTDDQIDRKTTETGVVNKSGGSSWKALSLALFEPYSDIGDEEACRQFFKLVAESESLELLERSVPTMVECFDHINPLSARDFSKHVEPAIARALDPEVKQGTKLLLLQNLPRIKRELFQNFEDSARLTSRLLLRIQEGDAESENNRHMCIAAFRALVFFTEQKDPITHEYPSPPGPEEHDEVIIRGLQSKSPIQMRNALPLKSESGSTRYEDDSQQVSRVFLGALLEFSHLSFWSEYIGHPSRHGVFQGLKLPEFIPCYIGALHWSNAEIGKWDHRVRYRRILADIVRLMLDSILIERPEAIKLGDLKFIIENIGEWIDTSNQDALPQQRIRTCQACIAILRRLRVPPPIQTNDDTNEQAQLDLQENSPSTKTADNSQPELDFSALARIFPAHYEEISEHRQVIGRRQIAIATKLELVSLRHREALLFFIDKHGSRLCFEKPGAIQFLADCKAMSTPQDTESSPEIDNAPLINDDLKELEDAEDLRMALDEGEKAEVKRLHKRMGAIFRNPGPGLKSVQDRLPQPSWQQDPTEHPAGTKGKLSTQIVHHAQRPLHRLVPSKNDSANGKDDSEGWLRKVLRMAARYFARESPEDSSAQQA</sequence>
<dbReference type="Pfam" id="PF20153">
    <property type="entry name" value="DUF6535"/>
    <property type="match status" value="1"/>
</dbReference>
<feature type="transmembrane region" description="Helical" evidence="2">
    <location>
        <begin position="177"/>
        <end position="198"/>
    </location>
</feature>
<dbReference type="Proteomes" id="UP000076798">
    <property type="component" value="Unassembled WGS sequence"/>
</dbReference>
<feature type="region of interest" description="Disordered" evidence="1">
    <location>
        <begin position="322"/>
        <end position="341"/>
    </location>
</feature>
<feature type="domain" description="DUF6535" evidence="3">
    <location>
        <begin position="79"/>
        <end position="258"/>
    </location>
</feature>
<feature type="transmembrane region" description="Helical" evidence="2">
    <location>
        <begin position="101"/>
        <end position="120"/>
    </location>
</feature>
<feature type="region of interest" description="Disordered" evidence="1">
    <location>
        <begin position="872"/>
        <end position="938"/>
    </location>
</feature>
<gene>
    <name evidence="4" type="ORF">SISSUDRAFT_1118062</name>
</gene>
<evidence type="ECO:0000256" key="1">
    <source>
        <dbReference type="SAM" id="MobiDB-lite"/>
    </source>
</evidence>
<feature type="compositionally biased region" description="Basic and acidic residues" evidence="1">
    <location>
        <begin position="360"/>
        <end position="375"/>
    </location>
</feature>
<evidence type="ECO:0000313" key="4">
    <source>
        <dbReference type="EMBL" id="KZT40782.1"/>
    </source>
</evidence>
<keyword evidence="2" id="KW-0812">Transmembrane</keyword>